<evidence type="ECO:0000313" key="2">
    <source>
        <dbReference type="Proteomes" id="UP000289708"/>
    </source>
</evidence>
<sequence>MTTVADPQEAAARSFADAKSIGLFVLSPHPIRLVELDRRGRPLGYRVTGREPHRAAPAAGTFRDALDELLRRAGPGEVRIDGDVDPADPELVWLDPYDRKLVSAVEALGMACDLLRHRARTARRTFAVGLTRWKRPAAQTFLDGPNGPPRFLRDAEAAAREAQAASGRVAAWASRRTEAVEEAARSAGVPFGRLEDGFLRSVGLGSAFVGPLSLVLDETGIYYDPSVPSDLETLLREADIPPGLTARAAALRERLVAANVTKYNIGVDRPPVVPEGRFGVLVPGQVEDDASILKGAGAIRTNLGLLGAARERRPDAFIVYKPHPDVVAGYRRGAAPEAEVSRLADAVVIDGSVAALYPQCRAVETMTSLSGFEALLRGLQVTTHGQPFYAGWGLTEDLAPPHPKRGRARSLDELVAAALILYPLYVDPVSGLPCGPEIALDRLLAARALAETPRGRLAARIRHAYALGRHRLLGPIARRLR</sequence>
<dbReference type="OrthoDB" id="543755at2"/>
<dbReference type="AlphaFoldDB" id="A0A4Q0M6Y6"/>
<reference evidence="1 2" key="1">
    <citation type="submission" date="2018-12" db="EMBL/GenBank/DDBJ databases">
        <title>bacterium Hansschlegelia zhihuaiae S113.</title>
        <authorList>
            <person name="He J."/>
        </authorList>
    </citation>
    <scope>NUCLEOTIDE SEQUENCE [LARGE SCALE GENOMIC DNA]</scope>
    <source>
        <strain evidence="1 2">S 113</strain>
    </source>
</reference>
<dbReference type="EMBL" id="RYFI01000025">
    <property type="protein sequence ID" value="RXF68529.1"/>
    <property type="molecule type" value="Genomic_DNA"/>
</dbReference>
<dbReference type="GO" id="GO:0016740">
    <property type="term" value="F:transferase activity"/>
    <property type="evidence" value="ECO:0007669"/>
    <property type="project" value="UniProtKB-KW"/>
</dbReference>
<dbReference type="Proteomes" id="UP000289708">
    <property type="component" value="Unassembled WGS sequence"/>
</dbReference>
<dbReference type="Pfam" id="PF05159">
    <property type="entry name" value="Capsule_synth"/>
    <property type="match status" value="2"/>
</dbReference>
<dbReference type="GO" id="GO:0000271">
    <property type="term" value="P:polysaccharide biosynthetic process"/>
    <property type="evidence" value="ECO:0007669"/>
    <property type="project" value="InterPro"/>
</dbReference>
<comment type="caution">
    <text evidence="1">The sequence shown here is derived from an EMBL/GenBank/DDBJ whole genome shotgun (WGS) entry which is preliminary data.</text>
</comment>
<protein>
    <submittedName>
        <fullName evidence="1">Beta-3-deoxy-D-manno-oct-2-ulosonic acid transferase</fullName>
    </submittedName>
</protein>
<evidence type="ECO:0000313" key="1">
    <source>
        <dbReference type="EMBL" id="RXF68529.1"/>
    </source>
</evidence>
<dbReference type="CDD" id="cd16439">
    <property type="entry name" value="beta_Kdo_transferase_KpsC_2"/>
    <property type="match status" value="1"/>
</dbReference>
<dbReference type="InterPro" id="IPR007833">
    <property type="entry name" value="Capsule_polysaccharide_synth"/>
</dbReference>
<name>A0A4Q0M6Y6_9HYPH</name>
<organism evidence="1 2">
    <name type="scientific">Hansschlegelia zhihuaiae</name>
    <dbReference type="NCBI Taxonomy" id="405005"/>
    <lineage>
        <taxon>Bacteria</taxon>
        <taxon>Pseudomonadati</taxon>
        <taxon>Pseudomonadota</taxon>
        <taxon>Alphaproteobacteria</taxon>
        <taxon>Hyphomicrobiales</taxon>
        <taxon>Methylopilaceae</taxon>
        <taxon>Hansschlegelia</taxon>
    </lineage>
</organism>
<keyword evidence="2" id="KW-1185">Reference proteome</keyword>
<proteinExistence type="predicted"/>
<keyword evidence="1" id="KW-0808">Transferase</keyword>
<dbReference type="GO" id="GO:0015774">
    <property type="term" value="P:polysaccharide transport"/>
    <property type="evidence" value="ECO:0007669"/>
    <property type="project" value="InterPro"/>
</dbReference>
<gene>
    <name evidence="1" type="ORF">EK403_19745</name>
</gene>
<accession>A0A4Q0M6Y6</accession>